<dbReference type="InterPro" id="IPR046364">
    <property type="entry name" value="Exo70_C"/>
</dbReference>
<dbReference type="AlphaFoldDB" id="A0ABD1LDT1"/>
<dbReference type="InterPro" id="IPR016159">
    <property type="entry name" value="Cullin_repeat-like_dom_sf"/>
</dbReference>
<dbReference type="Pfam" id="PF03081">
    <property type="entry name" value="Exo70_C"/>
    <property type="match status" value="1"/>
</dbReference>
<dbReference type="PANTHER" id="PTHR12542:SF142">
    <property type="entry name" value="EXOCYST SUBUNIT EXO70 FAMILY PROTEIN"/>
    <property type="match status" value="1"/>
</dbReference>
<dbReference type="InterPro" id="IPR004140">
    <property type="entry name" value="Exo70"/>
</dbReference>
<evidence type="ECO:0000313" key="6">
    <source>
        <dbReference type="Proteomes" id="UP001603857"/>
    </source>
</evidence>
<dbReference type="Pfam" id="PF20669">
    <property type="entry name" value="Exo70_N"/>
    <property type="match status" value="1"/>
</dbReference>
<feature type="domain" description="Exocyst complex subunit Exo70 C-terminal" evidence="4">
    <location>
        <begin position="284"/>
        <end position="643"/>
    </location>
</feature>
<dbReference type="GO" id="GO:0006887">
    <property type="term" value="P:exocytosis"/>
    <property type="evidence" value="ECO:0007669"/>
    <property type="project" value="UniProtKB-KW"/>
</dbReference>
<comment type="similarity">
    <text evidence="1 3">Belongs to the EXO70 family.</text>
</comment>
<sequence length="660" mass="74502">MATTTTTSLGGDDRVLATAQQIVKSLRAAKEDREDMLLIFSTFDNRLSGISDLINGDDSKSSDEEDLDRFDAAERLILAEPSRHSTSLFNPPNNPAEYLSAVDEIIHWMEHLSVAPPSSAAAARTGQIIVDRAENAIQLAMSRLEDELRHLLICNTIPLDAVSRYGSVRRVSLSFGSHDGGGAIDDALESFADGSDRGSSRFHERGASLGDDLFVDLVRPEAVQDLREIIDRMVRSGYERECLQVYSGVRRDALDECLVILGVERLSIEEVQRIEWRSLDEKMKNWVHAVKVVVGVLLSGEKRLCDSLFGDLDDLKEICFNETAKGCVMQLLNFGEAIAICKRSPEKLFRILDMYEALRDAMPDLQAMVSDEFVIGEANGVLSGLGEAAKGTFAEFENCIRNETSKKPVITGDVHPLPRYVMNYLKLLVDYGDPMDSLLELSEEDHYRFRNDLGSDGSRLEAMSPLGRRILLLMSELEYNLEEKSRLYEDAAMQQVFLMNNLYYLVRKVKDSDLGKVLGDDWIRKRRGQIRQYATGYLRASWSKALSCLKDEGIGGSFSNASKMALKERFKSFNACFEEIYRVQTAWKVPDDQLREELRISISEKVIPAYRSFMGRFRSQLEGRHAGKYIKYTPEDLETYLLDLFEGSPAVLHHIRRKST</sequence>
<comment type="function">
    <text evidence="3">Component of the exocyst complex.</text>
</comment>
<proteinExistence type="inferred from homology"/>
<keyword evidence="6" id="KW-1185">Reference proteome</keyword>
<name>A0ABD1LDT1_9FABA</name>
<dbReference type="SUPFAM" id="SSF74788">
    <property type="entry name" value="Cullin repeat-like"/>
    <property type="match status" value="1"/>
</dbReference>
<accession>A0ABD1LDT1</accession>
<gene>
    <name evidence="5" type="ORF">Fmac_026064</name>
</gene>
<dbReference type="PANTHER" id="PTHR12542">
    <property type="entry name" value="EXOCYST COMPLEX PROTEIN EXO70"/>
    <property type="match status" value="1"/>
</dbReference>
<dbReference type="GO" id="GO:0015031">
    <property type="term" value="P:protein transport"/>
    <property type="evidence" value="ECO:0007669"/>
    <property type="project" value="UniProtKB-KW"/>
</dbReference>
<dbReference type="GO" id="GO:0005737">
    <property type="term" value="C:cytoplasm"/>
    <property type="evidence" value="ECO:0007669"/>
    <property type="project" value="UniProtKB-ARBA"/>
</dbReference>
<dbReference type="Gene3D" id="1.20.1280.170">
    <property type="entry name" value="Exocyst complex component Exo70"/>
    <property type="match status" value="1"/>
</dbReference>
<evidence type="ECO:0000259" key="4">
    <source>
        <dbReference type="Pfam" id="PF03081"/>
    </source>
</evidence>
<dbReference type="FunFam" id="1.20.1280.170:FF:000003">
    <property type="entry name" value="Exocyst subunit Exo70 family protein"/>
    <property type="match status" value="1"/>
</dbReference>
<keyword evidence="3" id="KW-0268">Exocytosis</keyword>
<evidence type="ECO:0000256" key="1">
    <source>
        <dbReference type="ARBA" id="ARBA00006756"/>
    </source>
</evidence>
<reference evidence="5 6" key="1">
    <citation type="submission" date="2024-08" db="EMBL/GenBank/DDBJ databases">
        <title>Insights into the chromosomal genome structure of Flemingia macrophylla.</title>
        <authorList>
            <person name="Ding Y."/>
            <person name="Zhao Y."/>
            <person name="Bi W."/>
            <person name="Wu M."/>
            <person name="Zhao G."/>
            <person name="Gong Y."/>
            <person name="Li W."/>
            <person name="Zhang P."/>
        </authorList>
    </citation>
    <scope>NUCLEOTIDE SEQUENCE [LARGE SCALE GENOMIC DNA]</scope>
    <source>
        <strain evidence="5">DYQJB</strain>
        <tissue evidence="5">Leaf</tissue>
    </source>
</reference>
<dbReference type="EMBL" id="JBGMDY010000009">
    <property type="protein sequence ID" value="KAL2321685.1"/>
    <property type="molecule type" value="Genomic_DNA"/>
</dbReference>
<comment type="caution">
    <text evidence="5">The sequence shown here is derived from an EMBL/GenBank/DDBJ whole genome shotgun (WGS) entry which is preliminary data.</text>
</comment>
<keyword evidence="2 3" id="KW-0813">Transport</keyword>
<protein>
    <recommendedName>
        <fullName evidence="3">Exocyst subunit Exo70 family protein</fullName>
    </recommendedName>
</protein>
<keyword evidence="3" id="KW-0653">Protein transport</keyword>
<evidence type="ECO:0000313" key="5">
    <source>
        <dbReference type="EMBL" id="KAL2321685.1"/>
    </source>
</evidence>
<evidence type="ECO:0000256" key="3">
    <source>
        <dbReference type="RuleBase" id="RU365026"/>
    </source>
</evidence>
<evidence type="ECO:0000256" key="2">
    <source>
        <dbReference type="ARBA" id="ARBA00022448"/>
    </source>
</evidence>
<organism evidence="5 6">
    <name type="scientific">Flemingia macrophylla</name>
    <dbReference type="NCBI Taxonomy" id="520843"/>
    <lineage>
        <taxon>Eukaryota</taxon>
        <taxon>Viridiplantae</taxon>
        <taxon>Streptophyta</taxon>
        <taxon>Embryophyta</taxon>
        <taxon>Tracheophyta</taxon>
        <taxon>Spermatophyta</taxon>
        <taxon>Magnoliopsida</taxon>
        <taxon>eudicotyledons</taxon>
        <taxon>Gunneridae</taxon>
        <taxon>Pentapetalae</taxon>
        <taxon>rosids</taxon>
        <taxon>fabids</taxon>
        <taxon>Fabales</taxon>
        <taxon>Fabaceae</taxon>
        <taxon>Papilionoideae</taxon>
        <taxon>50 kb inversion clade</taxon>
        <taxon>NPAAA clade</taxon>
        <taxon>indigoferoid/millettioid clade</taxon>
        <taxon>Phaseoleae</taxon>
        <taxon>Flemingia</taxon>
    </lineage>
</organism>
<dbReference type="Proteomes" id="UP001603857">
    <property type="component" value="Unassembled WGS sequence"/>
</dbReference>